<evidence type="ECO:0000256" key="1">
    <source>
        <dbReference type="SAM" id="MobiDB-lite"/>
    </source>
</evidence>
<keyword evidence="3" id="KW-1185">Reference proteome</keyword>
<feature type="region of interest" description="Disordered" evidence="1">
    <location>
        <begin position="1"/>
        <end position="107"/>
    </location>
</feature>
<feature type="compositionally biased region" description="Basic and acidic residues" evidence="1">
    <location>
        <begin position="76"/>
        <end position="91"/>
    </location>
</feature>
<dbReference type="EMBL" id="CYKH01002109">
    <property type="protein sequence ID" value="CUG93019.1"/>
    <property type="molecule type" value="Genomic_DNA"/>
</dbReference>
<keyword evidence="2" id="KW-0969">Cilium</keyword>
<dbReference type="Proteomes" id="UP000051952">
    <property type="component" value="Unassembled WGS sequence"/>
</dbReference>
<proteinExistence type="predicted"/>
<keyword evidence="2" id="KW-0966">Cell projection</keyword>
<name>A0A0S4JS34_BODSA</name>
<evidence type="ECO:0000313" key="3">
    <source>
        <dbReference type="Proteomes" id="UP000051952"/>
    </source>
</evidence>
<accession>A0A0S4JS34</accession>
<evidence type="ECO:0000313" key="2">
    <source>
        <dbReference type="EMBL" id="CUG93019.1"/>
    </source>
</evidence>
<feature type="compositionally biased region" description="Basic and acidic residues" evidence="1">
    <location>
        <begin position="9"/>
        <end position="20"/>
    </location>
</feature>
<keyword evidence="2" id="KW-0282">Flagellum</keyword>
<dbReference type="AlphaFoldDB" id="A0A0S4JS34"/>
<feature type="non-terminal residue" evidence="2">
    <location>
        <position position="1"/>
    </location>
</feature>
<sequence length="152" mass="16354">HEEGAVQAARERGGGARDAEGEAEQGPGGVQGVRGGPGRRWHRVQPPRGREQRGGADPPQQDGGVPRAPVEAGGGEDCRGARGDQAREAASQRRARLGPPHPGVKKRQCGREMYVMTRLQLCVTPHYNDHVFGSTPKPKFNHIVFLLLLSTC</sequence>
<gene>
    <name evidence="2" type="ORF">BSAL_40360</name>
</gene>
<reference evidence="3" key="1">
    <citation type="submission" date="2015-09" db="EMBL/GenBank/DDBJ databases">
        <authorList>
            <consortium name="Pathogen Informatics"/>
        </authorList>
    </citation>
    <scope>NUCLEOTIDE SEQUENCE [LARGE SCALE GENOMIC DNA]</scope>
    <source>
        <strain evidence="3">Lake Konstanz</strain>
    </source>
</reference>
<organism evidence="2 3">
    <name type="scientific">Bodo saltans</name>
    <name type="common">Flagellated protozoan</name>
    <dbReference type="NCBI Taxonomy" id="75058"/>
    <lineage>
        <taxon>Eukaryota</taxon>
        <taxon>Discoba</taxon>
        <taxon>Euglenozoa</taxon>
        <taxon>Kinetoplastea</taxon>
        <taxon>Metakinetoplastina</taxon>
        <taxon>Eubodonida</taxon>
        <taxon>Bodonidae</taxon>
        <taxon>Bodo</taxon>
    </lineage>
</organism>
<dbReference type="VEuPathDB" id="TriTrypDB:BSAL_40360"/>
<protein>
    <submittedName>
        <fullName evidence="2">Paraflagellar rod protein, putative</fullName>
    </submittedName>
</protein>
<feature type="compositionally biased region" description="Gly residues" evidence="1">
    <location>
        <begin position="26"/>
        <end position="36"/>
    </location>
</feature>